<sequence length="108" mass="12077">MADTPSGSTNTPSGSTDTPSGSTDTPSGSTNTPSGSNETPTYSTEYQGRLRRVLFHHDWDHPVYSWKVKDGIYICRILVNDVYFKSDDCKCLAEARENVAEKAYRYWS</sequence>
<protein>
    <submittedName>
        <fullName evidence="2">Uncharacterized protein</fullName>
    </submittedName>
</protein>
<dbReference type="AlphaFoldDB" id="A0A420HVG2"/>
<gene>
    <name evidence="2" type="ORF">OnM2_042047</name>
</gene>
<dbReference type="EMBL" id="MCFK01004221">
    <property type="protein sequence ID" value="RKF61448.1"/>
    <property type="molecule type" value="Genomic_DNA"/>
</dbReference>
<dbReference type="Proteomes" id="UP000286134">
    <property type="component" value="Unassembled WGS sequence"/>
</dbReference>
<evidence type="ECO:0000313" key="3">
    <source>
        <dbReference type="Proteomes" id="UP000286134"/>
    </source>
</evidence>
<evidence type="ECO:0000256" key="1">
    <source>
        <dbReference type="SAM" id="MobiDB-lite"/>
    </source>
</evidence>
<reference evidence="2 3" key="1">
    <citation type="journal article" date="2018" name="BMC Genomics">
        <title>Comparative genome analyses reveal sequence features reflecting distinct modes of host-adaptation between dicot and monocot powdery mildew.</title>
        <authorList>
            <person name="Wu Y."/>
            <person name="Ma X."/>
            <person name="Pan Z."/>
            <person name="Kale S.D."/>
            <person name="Song Y."/>
            <person name="King H."/>
            <person name="Zhang Q."/>
            <person name="Presley C."/>
            <person name="Deng X."/>
            <person name="Wei C.I."/>
            <person name="Xiao S."/>
        </authorList>
    </citation>
    <scope>NUCLEOTIDE SEQUENCE [LARGE SCALE GENOMIC DNA]</scope>
    <source>
        <strain evidence="2">UMSG2</strain>
    </source>
</reference>
<organism evidence="2 3">
    <name type="scientific">Erysiphe neolycopersici</name>
    <dbReference type="NCBI Taxonomy" id="212602"/>
    <lineage>
        <taxon>Eukaryota</taxon>
        <taxon>Fungi</taxon>
        <taxon>Dikarya</taxon>
        <taxon>Ascomycota</taxon>
        <taxon>Pezizomycotina</taxon>
        <taxon>Leotiomycetes</taxon>
        <taxon>Erysiphales</taxon>
        <taxon>Erysiphaceae</taxon>
        <taxon>Erysiphe</taxon>
    </lineage>
</organism>
<feature type="compositionally biased region" description="Low complexity" evidence="1">
    <location>
        <begin position="1"/>
        <end position="41"/>
    </location>
</feature>
<keyword evidence="3" id="KW-1185">Reference proteome</keyword>
<feature type="region of interest" description="Disordered" evidence="1">
    <location>
        <begin position="1"/>
        <end position="43"/>
    </location>
</feature>
<comment type="caution">
    <text evidence="2">The sequence shown here is derived from an EMBL/GenBank/DDBJ whole genome shotgun (WGS) entry which is preliminary data.</text>
</comment>
<proteinExistence type="predicted"/>
<accession>A0A420HVG2</accession>
<evidence type="ECO:0000313" key="2">
    <source>
        <dbReference type="EMBL" id="RKF61448.1"/>
    </source>
</evidence>
<name>A0A420HVG2_9PEZI</name>